<reference evidence="9 10" key="1">
    <citation type="submission" date="2020-08" db="EMBL/GenBank/DDBJ databases">
        <title>Genomic Encyclopedia of Type Strains, Phase IV (KMG-IV): sequencing the most valuable type-strain genomes for metagenomic binning, comparative biology and taxonomic classification.</title>
        <authorList>
            <person name="Goeker M."/>
        </authorList>
    </citation>
    <scope>NUCLEOTIDE SEQUENCE [LARGE SCALE GENOMIC DNA]</scope>
    <source>
        <strain evidence="9 10">DSM 105074</strain>
    </source>
</reference>
<dbReference type="GO" id="GO:0071555">
    <property type="term" value="P:cell wall organization"/>
    <property type="evidence" value="ECO:0007669"/>
    <property type="project" value="TreeGrafter"/>
</dbReference>
<feature type="signal peptide" evidence="7">
    <location>
        <begin position="1"/>
        <end position="18"/>
    </location>
</feature>
<evidence type="ECO:0000256" key="5">
    <source>
        <dbReference type="ARBA" id="ARBA00022801"/>
    </source>
</evidence>
<evidence type="ECO:0000256" key="6">
    <source>
        <dbReference type="ARBA" id="ARBA00023251"/>
    </source>
</evidence>
<dbReference type="GO" id="GO:0005886">
    <property type="term" value="C:plasma membrane"/>
    <property type="evidence" value="ECO:0007669"/>
    <property type="project" value="TreeGrafter"/>
</dbReference>
<comment type="caution">
    <text evidence="9">The sequence shown here is derived from an EMBL/GenBank/DDBJ whole genome shotgun (WGS) entry which is preliminary data.</text>
</comment>
<dbReference type="EC" id="3.5.2.6" evidence="3"/>
<evidence type="ECO:0000256" key="1">
    <source>
        <dbReference type="ARBA" id="ARBA00001526"/>
    </source>
</evidence>
<dbReference type="GO" id="GO:0046677">
    <property type="term" value="P:response to antibiotic"/>
    <property type="evidence" value="ECO:0007669"/>
    <property type="project" value="UniProtKB-KW"/>
</dbReference>
<organism evidence="9 10">
    <name type="scientific">Rhabdobacter roseus</name>
    <dbReference type="NCBI Taxonomy" id="1655419"/>
    <lineage>
        <taxon>Bacteria</taxon>
        <taxon>Pseudomonadati</taxon>
        <taxon>Bacteroidota</taxon>
        <taxon>Cytophagia</taxon>
        <taxon>Cytophagales</taxon>
        <taxon>Cytophagaceae</taxon>
        <taxon>Rhabdobacter</taxon>
    </lineage>
</organism>
<keyword evidence="10" id="KW-1185">Reference proteome</keyword>
<comment type="catalytic activity">
    <reaction evidence="1">
        <text>a beta-lactam + H2O = a substituted beta-amino acid</text>
        <dbReference type="Rhea" id="RHEA:20401"/>
        <dbReference type="ChEBI" id="CHEBI:15377"/>
        <dbReference type="ChEBI" id="CHEBI:35627"/>
        <dbReference type="ChEBI" id="CHEBI:140347"/>
        <dbReference type="EC" id="3.5.2.6"/>
    </reaction>
</comment>
<dbReference type="PANTHER" id="PTHR30627:SF6">
    <property type="entry name" value="BETA-LACTAMASE YBXI-RELATED"/>
    <property type="match status" value="1"/>
</dbReference>
<evidence type="ECO:0000256" key="2">
    <source>
        <dbReference type="ARBA" id="ARBA00007898"/>
    </source>
</evidence>
<dbReference type="GO" id="GO:0008658">
    <property type="term" value="F:penicillin binding"/>
    <property type="evidence" value="ECO:0007669"/>
    <property type="project" value="InterPro"/>
</dbReference>
<evidence type="ECO:0000259" key="8">
    <source>
        <dbReference type="Pfam" id="PF00905"/>
    </source>
</evidence>
<dbReference type="Pfam" id="PF00905">
    <property type="entry name" value="Transpeptidase"/>
    <property type="match status" value="1"/>
</dbReference>
<evidence type="ECO:0000256" key="7">
    <source>
        <dbReference type="SAM" id="SignalP"/>
    </source>
</evidence>
<sequence length="265" mass="30344">MKVAFLLLLLLSGSSLLAQVPLSQPFEDCNIQGSITLYDYKAKKWIASDIHDSQVPTLPASTFKIIHTLIALETGTVANEHELVKWPGHTDTTKYGYRPDIYHDMSMKEAFQVSAGWVYVEFAKRIGKERYRDYLTRAHYGNADVSIDDPDFWNFGSFAISPVNQIEILRAVYEETLPFSKTTFKVLKELMIEEQTATYTLRAKTGWTRDGGKDTGWWVGYLERADNVYFFATRLIKDRSTPNPAFTRCRKEITKTILKQMGALE</sequence>
<feature type="chain" id="PRO_5032553775" description="beta-lactamase" evidence="7">
    <location>
        <begin position="19"/>
        <end position="265"/>
    </location>
</feature>
<dbReference type="GO" id="GO:0008800">
    <property type="term" value="F:beta-lactamase activity"/>
    <property type="evidence" value="ECO:0007669"/>
    <property type="project" value="UniProtKB-EC"/>
</dbReference>
<keyword evidence="5 9" id="KW-0378">Hydrolase</keyword>
<protein>
    <recommendedName>
        <fullName evidence="3">beta-lactamase</fullName>
        <ecNumber evidence="3">3.5.2.6</ecNumber>
    </recommendedName>
</protein>
<keyword evidence="6" id="KW-0046">Antibiotic resistance</keyword>
<proteinExistence type="inferred from homology"/>
<gene>
    <name evidence="9" type="ORF">HNQ92_001784</name>
</gene>
<evidence type="ECO:0000256" key="4">
    <source>
        <dbReference type="ARBA" id="ARBA00022729"/>
    </source>
</evidence>
<dbReference type="AlphaFoldDB" id="A0A840TUD0"/>
<evidence type="ECO:0000313" key="9">
    <source>
        <dbReference type="EMBL" id="MBB5283658.1"/>
    </source>
</evidence>
<comment type="similarity">
    <text evidence="2">Belongs to the class-D beta-lactamase family.</text>
</comment>
<name>A0A840TUD0_9BACT</name>
<dbReference type="EMBL" id="JACHGF010000002">
    <property type="protein sequence ID" value="MBB5283658.1"/>
    <property type="molecule type" value="Genomic_DNA"/>
</dbReference>
<evidence type="ECO:0000256" key="3">
    <source>
        <dbReference type="ARBA" id="ARBA00012865"/>
    </source>
</evidence>
<evidence type="ECO:0000313" key="10">
    <source>
        <dbReference type="Proteomes" id="UP000557307"/>
    </source>
</evidence>
<feature type="domain" description="Penicillin-binding protein transpeptidase" evidence="8">
    <location>
        <begin position="57"/>
        <end position="257"/>
    </location>
</feature>
<dbReference type="SUPFAM" id="SSF56601">
    <property type="entry name" value="beta-lactamase/transpeptidase-like"/>
    <property type="match status" value="1"/>
</dbReference>
<dbReference type="InterPro" id="IPR001460">
    <property type="entry name" value="PCN-bd_Tpept"/>
</dbReference>
<dbReference type="InterPro" id="IPR050515">
    <property type="entry name" value="Beta-lactam/transpept"/>
</dbReference>
<dbReference type="Proteomes" id="UP000557307">
    <property type="component" value="Unassembled WGS sequence"/>
</dbReference>
<dbReference type="PANTHER" id="PTHR30627">
    <property type="entry name" value="PEPTIDOGLYCAN D,D-TRANSPEPTIDASE"/>
    <property type="match status" value="1"/>
</dbReference>
<dbReference type="InterPro" id="IPR012338">
    <property type="entry name" value="Beta-lactam/transpept-like"/>
</dbReference>
<accession>A0A840TUD0</accession>
<dbReference type="RefSeq" id="WP_184173238.1">
    <property type="nucleotide sequence ID" value="NZ_JACHGF010000002.1"/>
</dbReference>
<dbReference type="Gene3D" id="3.40.710.10">
    <property type="entry name" value="DD-peptidase/beta-lactamase superfamily"/>
    <property type="match status" value="1"/>
</dbReference>
<keyword evidence="4 7" id="KW-0732">Signal</keyword>